<sequence>MTVALLVQIDALLAVLLAAVALAAAPAASEALRLALIGGGTAIMAVASLFGIGWGLLFAIPLLGGAFVGRSRQVDLPARPFAIAALIGGILAGITAVILVISSLSAQAATPT</sequence>
<evidence type="ECO:0000313" key="3">
    <source>
        <dbReference type="Proteomes" id="UP000238801"/>
    </source>
</evidence>
<dbReference type="AlphaFoldDB" id="A0A2T0X6E6"/>
<proteinExistence type="predicted"/>
<gene>
    <name evidence="2" type="ORF">BCF33_0109</name>
</gene>
<feature type="transmembrane region" description="Helical" evidence="1">
    <location>
        <begin position="43"/>
        <end position="69"/>
    </location>
</feature>
<keyword evidence="1" id="KW-0812">Transmembrane</keyword>
<protein>
    <submittedName>
        <fullName evidence="2">Uncharacterized protein</fullName>
    </submittedName>
</protein>
<evidence type="ECO:0000313" key="2">
    <source>
        <dbReference type="EMBL" id="PRY94518.1"/>
    </source>
</evidence>
<comment type="caution">
    <text evidence="2">The sequence shown here is derived from an EMBL/GenBank/DDBJ whole genome shotgun (WGS) entry which is preliminary data.</text>
</comment>
<keyword evidence="3" id="KW-1185">Reference proteome</keyword>
<dbReference type="RefSeq" id="WP_106159013.1">
    <property type="nucleotide sequence ID" value="NZ_PVTT01000001.1"/>
</dbReference>
<dbReference type="EMBL" id="PVTT01000001">
    <property type="protein sequence ID" value="PRY94518.1"/>
    <property type="molecule type" value="Genomic_DNA"/>
</dbReference>
<keyword evidence="1" id="KW-0472">Membrane</keyword>
<reference evidence="2 3" key="1">
    <citation type="submission" date="2018-03" db="EMBL/GenBank/DDBJ databases">
        <title>Genomic Encyclopedia of Archaeal and Bacterial Type Strains, Phase II (KMG-II): from individual species to whole genera.</title>
        <authorList>
            <person name="Goeker M."/>
        </authorList>
    </citation>
    <scope>NUCLEOTIDE SEQUENCE [LARGE SCALE GENOMIC DNA]</scope>
    <source>
        <strain evidence="2 3">DSM 29318</strain>
    </source>
</reference>
<feature type="transmembrane region" description="Helical" evidence="1">
    <location>
        <begin position="81"/>
        <end position="104"/>
    </location>
</feature>
<organism evidence="2 3">
    <name type="scientific">Hasllibacter halocynthiae</name>
    <dbReference type="NCBI Taxonomy" id="595589"/>
    <lineage>
        <taxon>Bacteria</taxon>
        <taxon>Pseudomonadati</taxon>
        <taxon>Pseudomonadota</taxon>
        <taxon>Alphaproteobacteria</taxon>
        <taxon>Rhodobacterales</taxon>
        <taxon>Roseobacteraceae</taxon>
        <taxon>Hasllibacter</taxon>
    </lineage>
</organism>
<dbReference type="Proteomes" id="UP000238801">
    <property type="component" value="Unassembled WGS sequence"/>
</dbReference>
<name>A0A2T0X6E6_9RHOB</name>
<evidence type="ECO:0000256" key="1">
    <source>
        <dbReference type="SAM" id="Phobius"/>
    </source>
</evidence>
<keyword evidence="1" id="KW-1133">Transmembrane helix</keyword>
<accession>A0A2T0X6E6</accession>